<keyword evidence="2" id="KW-0813">Transport</keyword>
<evidence type="ECO:0000256" key="2">
    <source>
        <dbReference type="ARBA" id="ARBA00023114"/>
    </source>
</evidence>
<evidence type="ECO:0000256" key="1">
    <source>
        <dbReference type="ARBA" id="ARBA00005710"/>
    </source>
</evidence>
<dbReference type="InterPro" id="IPR000498">
    <property type="entry name" value="OmpA-like_TM_dom"/>
</dbReference>
<keyword evidence="2" id="KW-0626">Porin</keyword>
<name>L8JBV1_9GAMM</name>
<feature type="chain" id="PRO_5003993751" evidence="3">
    <location>
        <begin position="22"/>
        <end position="204"/>
    </location>
</feature>
<evidence type="ECO:0000259" key="4">
    <source>
        <dbReference type="Pfam" id="PF01389"/>
    </source>
</evidence>
<dbReference type="Proteomes" id="UP000011134">
    <property type="component" value="Unassembled WGS sequence"/>
</dbReference>
<feature type="domain" description="Outer membrane protein OmpA-like transmembrane" evidence="4">
    <location>
        <begin position="23"/>
        <end position="204"/>
    </location>
</feature>
<dbReference type="RefSeq" id="WP_007464654.1">
    <property type="nucleotide sequence ID" value="NZ_AMZO01000009.1"/>
</dbReference>
<accession>L8JBV1</accession>
<evidence type="ECO:0000256" key="3">
    <source>
        <dbReference type="SAM" id="SignalP"/>
    </source>
</evidence>
<comment type="similarity">
    <text evidence="1">Belongs to the outer membrane OOP (TC 1.B.6) superfamily. OmpA family.</text>
</comment>
<comment type="caution">
    <text evidence="5">The sequence shown here is derived from an EMBL/GenBank/DDBJ whole genome shotgun (WGS) entry which is preliminary data.</text>
</comment>
<dbReference type="SUPFAM" id="SSF56925">
    <property type="entry name" value="OMPA-like"/>
    <property type="match status" value="1"/>
</dbReference>
<keyword evidence="2" id="KW-0406">Ion transport</keyword>
<dbReference type="InterPro" id="IPR011250">
    <property type="entry name" value="OMP/PagP_B-barrel"/>
</dbReference>
<dbReference type="Pfam" id="PF01389">
    <property type="entry name" value="OmpA_membrane"/>
    <property type="match status" value="1"/>
</dbReference>
<protein>
    <submittedName>
        <fullName evidence="5">Putative outer membrane protein</fullName>
    </submittedName>
</protein>
<keyword evidence="6" id="KW-1185">Reference proteome</keyword>
<dbReference type="OrthoDB" id="7620169at2"/>
<evidence type="ECO:0000313" key="6">
    <source>
        <dbReference type="Proteomes" id="UP000011134"/>
    </source>
</evidence>
<evidence type="ECO:0000313" key="5">
    <source>
        <dbReference type="EMBL" id="ELR66281.1"/>
    </source>
</evidence>
<dbReference type="Gene3D" id="2.40.160.20">
    <property type="match status" value="1"/>
</dbReference>
<dbReference type="AlphaFoldDB" id="L8JBV1"/>
<organism evidence="5 6">
    <name type="scientific">Photobacterium marinum</name>
    <dbReference type="NCBI Taxonomy" id="1056511"/>
    <lineage>
        <taxon>Bacteria</taxon>
        <taxon>Pseudomonadati</taxon>
        <taxon>Pseudomonadota</taxon>
        <taxon>Gammaproteobacteria</taxon>
        <taxon>Vibrionales</taxon>
        <taxon>Vibrionaceae</taxon>
        <taxon>Photobacterium</taxon>
    </lineage>
</organism>
<gene>
    <name evidence="5" type="ORF">C942_04943</name>
</gene>
<keyword evidence="2" id="KW-0812">Transmembrane</keyword>
<sequence>MKLITPAIALAATLLPLTSFAQPYVGFGVGQSQFGDVTTKFTNKLNDQSVTLDGDLDESSVTGSIYAGYQFNPYFAVEFTAGGMDAIEKSVDGVGFSAGHMMYLAAAPKASLPIGDFVNIYGKWGLAIFNADVEAVYGPLSYSDDNSSWGGIVSLGAEFIMNKQTSLRVSWDYLRPEFEIDSAVGKATFETDINMFMVGLNYKY</sequence>
<dbReference type="EMBL" id="AMZO01000009">
    <property type="protein sequence ID" value="ELR66281.1"/>
    <property type="molecule type" value="Genomic_DNA"/>
</dbReference>
<dbReference type="PATRIC" id="fig|1056511.3.peg.1757"/>
<proteinExistence type="inferred from homology"/>
<keyword evidence="3" id="KW-0732">Signal</keyword>
<feature type="signal peptide" evidence="3">
    <location>
        <begin position="1"/>
        <end position="21"/>
    </location>
</feature>
<reference evidence="5 6" key="1">
    <citation type="submission" date="2012-12" db="EMBL/GenBank/DDBJ databases">
        <title>Genome Assembly of Photobacterium sp. AK15.</title>
        <authorList>
            <person name="Khatri I."/>
            <person name="Vaidya B."/>
            <person name="Srinivas T.N.R."/>
            <person name="Subramanian S."/>
            <person name="Pinnaka A."/>
        </authorList>
    </citation>
    <scope>NUCLEOTIDE SEQUENCE [LARGE SCALE GENOMIC DNA]</scope>
    <source>
        <strain evidence="5 6">AK15</strain>
    </source>
</reference>